<evidence type="ECO:0000256" key="11">
    <source>
        <dbReference type="ARBA" id="ARBA00023310"/>
    </source>
</evidence>
<evidence type="ECO:0000256" key="9">
    <source>
        <dbReference type="ARBA" id="ARBA00023065"/>
    </source>
</evidence>
<evidence type="ECO:0000256" key="3">
    <source>
        <dbReference type="ARBA" id="ARBA00022448"/>
    </source>
</evidence>
<evidence type="ECO:0000256" key="13">
    <source>
        <dbReference type="RuleBase" id="RU000483"/>
    </source>
</evidence>
<gene>
    <name evidence="12" type="primary">atpB</name>
    <name evidence="14" type="ORF">AZF00_18650</name>
</gene>
<proteinExistence type="inferred from homology"/>
<reference evidence="14 15" key="1">
    <citation type="submission" date="2015-12" db="EMBL/GenBank/DDBJ databases">
        <authorList>
            <person name="Shamseldin A."/>
            <person name="Moawad H."/>
            <person name="Abd El-Rahim W.M."/>
            <person name="Sadowsky M.J."/>
        </authorList>
    </citation>
    <scope>NUCLEOTIDE SEQUENCE [LARGE SCALE GENOMIC DNA]</scope>
    <source>
        <strain evidence="14 15">SM2</strain>
    </source>
</reference>
<evidence type="ECO:0000256" key="5">
    <source>
        <dbReference type="ARBA" id="ARBA00022547"/>
    </source>
</evidence>
<dbReference type="FunFam" id="1.20.120.220:FF:000002">
    <property type="entry name" value="ATP synthase subunit a"/>
    <property type="match status" value="1"/>
</dbReference>
<keyword evidence="3 12" id="KW-0813">Transport</keyword>
<evidence type="ECO:0000256" key="10">
    <source>
        <dbReference type="ARBA" id="ARBA00023136"/>
    </source>
</evidence>
<keyword evidence="8 12" id="KW-1133">Transmembrane helix</keyword>
<dbReference type="GO" id="GO:0046933">
    <property type="term" value="F:proton-transporting ATP synthase activity, rotational mechanism"/>
    <property type="evidence" value="ECO:0007669"/>
    <property type="project" value="UniProtKB-UniRule"/>
</dbReference>
<dbReference type="InterPro" id="IPR000568">
    <property type="entry name" value="ATP_synth_F0_asu"/>
</dbReference>
<evidence type="ECO:0000256" key="2">
    <source>
        <dbReference type="ARBA" id="ARBA00006810"/>
    </source>
</evidence>
<keyword evidence="4 12" id="KW-1003">Cell membrane</keyword>
<feature type="transmembrane region" description="Helical" evidence="12">
    <location>
        <begin position="279"/>
        <end position="300"/>
    </location>
</feature>
<dbReference type="PROSITE" id="PS00449">
    <property type="entry name" value="ATPASE_A"/>
    <property type="match status" value="1"/>
</dbReference>
<feature type="transmembrane region" description="Helical" evidence="12">
    <location>
        <begin position="173"/>
        <end position="191"/>
    </location>
</feature>
<dbReference type="PANTHER" id="PTHR42823:SF3">
    <property type="entry name" value="ATP SYNTHASE SUBUNIT A, CHLOROPLASTIC"/>
    <property type="match status" value="1"/>
</dbReference>
<feature type="transmembrane region" description="Helical" evidence="12">
    <location>
        <begin position="251"/>
        <end position="272"/>
    </location>
</feature>
<keyword evidence="6 12" id="KW-0812">Transmembrane</keyword>
<dbReference type="NCBIfam" id="NF004477">
    <property type="entry name" value="PRK05815.1-1"/>
    <property type="match status" value="1"/>
</dbReference>
<organism evidence="14 15">
    <name type="scientific">Zhongshania aliphaticivorans</name>
    <dbReference type="NCBI Taxonomy" id="1470434"/>
    <lineage>
        <taxon>Bacteria</taxon>
        <taxon>Pseudomonadati</taxon>
        <taxon>Pseudomonadota</taxon>
        <taxon>Gammaproteobacteria</taxon>
        <taxon>Cellvibrionales</taxon>
        <taxon>Spongiibacteraceae</taxon>
        <taxon>Zhongshania</taxon>
    </lineage>
</organism>
<keyword evidence="9 12" id="KW-0406">Ion transport</keyword>
<dbReference type="AlphaFoldDB" id="A0A127MAF1"/>
<dbReference type="Gene3D" id="1.20.120.220">
    <property type="entry name" value="ATP synthase, F0 complex, subunit A"/>
    <property type="match status" value="1"/>
</dbReference>
<dbReference type="GO" id="GO:0045259">
    <property type="term" value="C:proton-transporting ATP synthase complex"/>
    <property type="evidence" value="ECO:0007669"/>
    <property type="project" value="UniProtKB-KW"/>
</dbReference>
<accession>A0A127MAF1</accession>
<feature type="transmembrane region" description="Helical" evidence="12">
    <location>
        <begin position="121"/>
        <end position="140"/>
    </location>
</feature>
<keyword evidence="7 12" id="KW-0375">Hydrogen ion transport</keyword>
<dbReference type="EMBL" id="CP014544">
    <property type="protein sequence ID" value="AMO70200.1"/>
    <property type="molecule type" value="Genomic_DNA"/>
</dbReference>
<evidence type="ECO:0000313" key="15">
    <source>
        <dbReference type="Proteomes" id="UP000074119"/>
    </source>
</evidence>
<keyword evidence="11 12" id="KW-0066">ATP synthesis</keyword>
<evidence type="ECO:0000256" key="1">
    <source>
        <dbReference type="ARBA" id="ARBA00004141"/>
    </source>
</evidence>
<evidence type="ECO:0000256" key="7">
    <source>
        <dbReference type="ARBA" id="ARBA00022781"/>
    </source>
</evidence>
<comment type="subcellular location">
    <subcellularLocation>
        <location evidence="12 13">Cell membrane</location>
        <topology evidence="12 13">Multi-pass membrane protein</topology>
    </subcellularLocation>
    <subcellularLocation>
        <location evidence="1">Membrane</location>
        <topology evidence="1">Multi-pass membrane protein</topology>
    </subcellularLocation>
</comment>
<dbReference type="STRING" id="1470434.AZF00_18650"/>
<feature type="transmembrane region" description="Helical" evidence="12">
    <location>
        <begin position="68"/>
        <end position="86"/>
    </location>
</feature>
<comment type="similarity">
    <text evidence="2 12 13">Belongs to the ATPase A chain family.</text>
</comment>
<dbReference type="GO" id="GO:0042777">
    <property type="term" value="P:proton motive force-driven plasma membrane ATP synthesis"/>
    <property type="evidence" value="ECO:0007669"/>
    <property type="project" value="TreeGrafter"/>
</dbReference>
<dbReference type="KEGG" id="zal:AZF00_18650"/>
<dbReference type="InterPro" id="IPR035908">
    <property type="entry name" value="F0_ATP_A_sf"/>
</dbReference>
<evidence type="ECO:0000313" key="14">
    <source>
        <dbReference type="EMBL" id="AMO70200.1"/>
    </source>
</evidence>
<evidence type="ECO:0000256" key="6">
    <source>
        <dbReference type="ARBA" id="ARBA00022692"/>
    </source>
</evidence>
<dbReference type="GO" id="GO:0005886">
    <property type="term" value="C:plasma membrane"/>
    <property type="evidence" value="ECO:0007669"/>
    <property type="project" value="UniProtKB-SubCell"/>
</dbReference>
<dbReference type="RefSeq" id="WP_008253084.1">
    <property type="nucleotide sequence ID" value="NZ_CP014544.1"/>
</dbReference>
<sequence length="312" mass="34988">MAAESQSTVGYIQHHLTNLTYGKLPAGYERLDDTGHVHEVLTTDTWTLAHSGAEASDMGFMAIHVDSMLWSIGLGFLFLLIFARIAKRAHSGIPRGAQNLLEMIIGFIDQTVKDGFHHKNAMIAPMALTIFMWIILMNTMDLVPVDWIPAFMAWVTGNPHFFFKVVPTTDPNVTLGMGFTVFGLMVYFTIVKKGFMGFVKELTLHPFHSPKWYVNILLVPINFALEAISWISKPISLGLRLFGNMYAGEMIFILIATMFGAGLVLGIFAGVLQWAWAVFHILVITLQAFVFMVLTIVYMATAHQIEEEDQFH</sequence>
<evidence type="ECO:0000256" key="12">
    <source>
        <dbReference type="HAMAP-Rule" id="MF_01393"/>
    </source>
</evidence>
<evidence type="ECO:0000256" key="8">
    <source>
        <dbReference type="ARBA" id="ARBA00022989"/>
    </source>
</evidence>
<dbReference type="Pfam" id="PF00119">
    <property type="entry name" value="ATP-synt_A"/>
    <property type="match status" value="1"/>
</dbReference>
<dbReference type="Proteomes" id="UP000074119">
    <property type="component" value="Chromosome"/>
</dbReference>
<keyword evidence="10 12" id="KW-0472">Membrane</keyword>
<dbReference type="InterPro" id="IPR023011">
    <property type="entry name" value="ATP_synth_F0_asu_AS"/>
</dbReference>
<protein>
    <recommendedName>
        <fullName evidence="12 13">ATP synthase subunit a</fullName>
    </recommendedName>
    <alternativeName>
        <fullName evidence="12">ATP synthase F0 sector subunit a</fullName>
    </alternativeName>
    <alternativeName>
        <fullName evidence="12">F-ATPase subunit 6</fullName>
    </alternativeName>
</protein>
<keyword evidence="5 12" id="KW-0138">CF(0)</keyword>
<feature type="transmembrane region" description="Helical" evidence="12">
    <location>
        <begin position="212"/>
        <end position="231"/>
    </location>
</feature>
<dbReference type="PANTHER" id="PTHR42823">
    <property type="entry name" value="ATP SYNTHASE SUBUNIT A, CHLOROPLASTIC"/>
    <property type="match status" value="1"/>
</dbReference>
<evidence type="ECO:0000256" key="4">
    <source>
        <dbReference type="ARBA" id="ARBA00022475"/>
    </source>
</evidence>
<dbReference type="InterPro" id="IPR045082">
    <property type="entry name" value="ATP_syn_F0_a_bact/chloroplast"/>
</dbReference>
<dbReference type="HAMAP" id="MF_01393">
    <property type="entry name" value="ATP_synth_a_bact"/>
    <property type="match status" value="1"/>
</dbReference>
<dbReference type="NCBIfam" id="TIGR01131">
    <property type="entry name" value="ATP_synt_6_or_A"/>
    <property type="match status" value="1"/>
</dbReference>
<comment type="function">
    <text evidence="12 13">Key component of the proton channel; it plays a direct role in the translocation of protons across the membrane.</text>
</comment>
<dbReference type="CDD" id="cd00310">
    <property type="entry name" value="ATP-synt_Fo_a_6"/>
    <property type="match status" value="1"/>
</dbReference>
<name>A0A127MAF1_9GAMM</name>
<dbReference type="SUPFAM" id="SSF81336">
    <property type="entry name" value="F1F0 ATP synthase subunit A"/>
    <property type="match status" value="1"/>
</dbReference>